<dbReference type="EMBL" id="FOGN01000004">
    <property type="protein sequence ID" value="SES09579.1"/>
    <property type="molecule type" value="Genomic_DNA"/>
</dbReference>
<name>A0A1H9UJR8_9GAMM</name>
<dbReference type="SMART" id="SM00671">
    <property type="entry name" value="SEL1"/>
    <property type="match status" value="2"/>
</dbReference>
<evidence type="ECO:0000313" key="3">
    <source>
        <dbReference type="EMBL" id="SFM09093.1"/>
    </source>
</evidence>
<evidence type="ECO:0000313" key="4">
    <source>
        <dbReference type="Proteomes" id="UP000186599"/>
    </source>
</evidence>
<evidence type="ECO:0000313" key="5">
    <source>
        <dbReference type="Proteomes" id="UP000186904"/>
    </source>
</evidence>
<keyword evidence="1" id="KW-0732">Signal</keyword>
<dbReference type="AlphaFoldDB" id="A0A1H9UJR8"/>
<dbReference type="RefSeq" id="WP_074779835.1">
    <property type="nucleotide sequence ID" value="NZ_FOGN01000004.1"/>
</dbReference>
<accession>A0A1H9UJR8</accession>
<dbReference type="EMBL" id="FOUA01000004">
    <property type="protein sequence ID" value="SFM09093.1"/>
    <property type="molecule type" value="Genomic_DNA"/>
</dbReference>
<dbReference type="OrthoDB" id="6383809at2"/>
<dbReference type="InterPro" id="IPR006597">
    <property type="entry name" value="Sel1-like"/>
</dbReference>
<dbReference type="InterPro" id="IPR050767">
    <property type="entry name" value="Sel1_AlgK"/>
</dbReference>
<reference evidence="4 5" key="1">
    <citation type="submission" date="2016-10" db="EMBL/GenBank/DDBJ databases">
        <authorList>
            <person name="de Groot N.N."/>
        </authorList>
    </citation>
    <scope>NUCLEOTIDE SEQUENCE [LARGE SCALE GENOMIC DNA]</scope>
    <source>
        <strain evidence="3 4">CGMCC 1.9095</strain>
        <strain evidence="2 5">DSM 22558</strain>
    </source>
</reference>
<dbReference type="SUPFAM" id="SSF81901">
    <property type="entry name" value="HCP-like"/>
    <property type="match status" value="2"/>
</dbReference>
<sequence>MRFLNYVLLLTMCVHAASYASTLELLFESGDYEAFLPNAEVAAAADDIDGLFLLGKAYHLGKGVPEDARKASAYYQRARDLGSARASHNLATIAEAQRDIPQAERLYEEALERGLKMPTLLNLAHMTYPDEGGKITSIPYFVEKVGRSGDYYAQAYAENNDDETLAFAAKAYVRAAVEARKYPSSHFDADALSARAVEWLKRSMSRGDNAAWTNYGVLLMEEENYAEARAALLVGAENNESVAHYYLARMPSEDESHDEHARREIYHYEQAALLGLKEAAQLAIDRLGHSLRRENDLATLESGVRRLERLYEVSDFPATYALKDAISRLEWVRKLHAKENKAKPQVGLPMVLQACGLGWGEVYGDTFNLGINTSWRLVAHQMSGTEQRLLEGRVGKDGCASSAEALAPMAQALLADGAVFALHFPNYSLPLRAEENEGQVVLSLEPQVMPIPR</sequence>
<dbReference type="PANTHER" id="PTHR11102">
    <property type="entry name" value="SEL-1-LIKE PROTEIN"/>
    <property type="match status" value="1"/>
</dbReference>
<dbReference type="Proteomes" id="UP000186904">
    <property type="component" value="Unassembled WGS sequence"/>
</dbReference>
<dbReference type="PANTHER" id="PTHR11102:SF160">
    <property type="entry name" value="ERAD-ASSOCIATED E3 UBIQUITIN-PROTEIN LIGASE COMPONENT HRD3"/>
    <property type="match status" value="1"/>
</dbReference>
<evidence type="ECO:0000256" key="1">
    <source>
        <dbReference type="SAM" id="SignalP"/>
    </source>
</evidence>
<feature type="signal peptide" evidence="1">
    <location>
        <begin position="1"/>
        <end position="16"/>
    </location>
</feature>
<dbReference type="Gene3D" id="1.25.40.10">
    <property type="entry name" value="Tetratricopeptide repeat domain"/>
    <property type="match status" value="2"/>
</dbReference>
<feature type="chain" id="PRO_5010473033" evidence="1">
    <location>
        <begin position="17"/>
        <end position="453"/>
    </location>
</feature>
<dbReference type="Proteomes" id="UP000186599">
    <property type="component" value="Unassembled WGS sequence"/>
</dbReference>
<protein>
    <submittedName>
        <fullName evidence="2">TPR repeat</fullName>
    </submittedName>
</protein>
<keyword evidence="4" id="KW-1185">Reference proteome</keyword>
<proteinExistence type="predicted"/>
<gene>
    <name evidence="3" type="ORF">SAMN04487855_2257</name>
    <name evidence="2" type="ORF">SAMN05216589_2258</name>
</gene>
<dbReference type="STRING" id="653930.SAMN05216589_2258"/>
<organism evidence="2 5">
    <name type="scientific">Halopseudomonas bauzanensis</name>
    <dbReference type="NCBI Taxonomy" id="653930"/>
    <lineage>
        <taxon>Bacteria</taxon>
        <taxon>Pseudomonadati</taxon>
        <taxon>Pseudomonadota</taxon>
        <taxon>Gammaproteobacteria</taxon>
        <taxon>Pseudomonadales</taxon>
        <taxon>Pseudomonadaceae</taxon>
        <taxon>Halopseudomonas</taxon>
    </lineage>
</organism>
<dbReference type="InterPro" id="IPR011990">
    <property type="entry name" value="TPR-like_helical_dom_sf"/>
</dbReference>
<evidence type="ECO:0000313" key="2">
    <source>
        <dbReference type="EMBL" id="SES09579.1"/>
    </source>
</evidence>